<evidence type="ECO:0000313" key="4">
    <source>
        <dbReference type="Proteomes" id="UP000253872"/>
    </source>
</evidence>
<reference evidence="3 4" key="1">
    <citation type="submission" date="2018-05" db="EMBL/GenBank/DDBJ databases">
        <title>Draft Genome Sequences for a Diverse set of 7 Haemophilus Species.</title>
        <authorList>
            <person name="Nichols M."/>
            <person name="Topaz N."/>
            <person name="Wang X."/>
            <person name="Wang X."/>
            <person name="Boxrud D."/>
        </authorList>
    </citation>
    <scope>NUCLEOTIDE SEQUENCE [LARGE SCALE GENOMIC DNA]</scope>
    <source>
        <strain evidence="3 4">C2002001239</strain>
    </source>
</reference>
<protein>
    <submittedName>
        <fullName evidence="3">Copper chaperone</fullName>
    </submittedName>
</protein>
<feature type="signal peptide" evidence="1">
    <location>
        <begin position="1"/>
        <end position="20"/>
    </location>
</feature>
<dbReference type="InterPro" id="IPR006121">
    <property type="entry name" value="HMA_dom"/>
</dbReference>
<accession>A0A369YCH0</accession>
<keyword evidence="1" id="KW-0732">Signal</keyword>
<gene>
    <name evidence="3" type="ORF">DPV93_10095</name>
</gene>
<proteinExistence type="predicted"/>
<sequence>MKKMLSVLLAALLFSPSLYANQAQTPATQQTENREVLLYIKEMHCQLCVYLVNKELRAIEGVESTKADMKARQVKVVAAPNVTNAQLIEAVKKINYTAEVR</sequence>
<dbReference type="GO" id="GO:0046872">
    <property type="term" value="F:metal ion binding"/>
    <property type="evidence" value="ECO:0007669"/>
    <property type="project" value="InterPro"/>
</dbReference>
<dbReference type="PROSITE" id="PS50846">
    <property type="entry name" value="HMA_2"/>
    <property type="match status" value="1"/>
</dbReference>
<evidence type="ECO:0000259" key="2">
    <source>
        <dbReference type="PROSITE" id="PS50846"/>
    </source>
</evidence>
<dbReference type="Pfam" id="PF00403">
    <property type="entry name" value="HMA"/>
    <property type="match status" value="1"/>
</dbReference>
<evidence type="ECO:0000256" key="1">
    <source>
        <dbReference type="SAM" id="SignalP"/>
    </source>
</evidence>
<evidence type="ECO:0000313" key="3">
    <source>
        <dbReference type="EMBL" id="RDE69811.1"/>
    </source>
</evidence>
<feature type="chain" id="PRO_5016753646" evidence="1">
    <location>
        <begin position="21"/>
        <end position="101"/>
    </location>
</feature>
<dbReference type="Gene3D" id="3.30.70.100">
    <property type="match status" value="1"/>
</dbReference>
<dbReference type="SUPFAM" id="SSF55008">
    <property type="entry name" value="HMA, heavy metal-associated domain"/>
    <property type="match status" value="1"/>
</dbReference>
<dbReference type="EMBL" id="QEPN01000011">
    <property type="protein sequence ID" value="RDE69811.1"/>
    <property type="molecule type" value="Genomic_DNA"/>
</dbReference>
<dbReference type="Proteomes" id="UP000253872">
    <property type="component" value="Unassembled WGS sequence"/>
</dbReference>
<name>A0A369YCH0_9PAST</name>
<feature type="domain" description="HMA" evidence="2">
    <location>
        <begin position="34"/>
        <end position="99"/>
    </location>
</feature>
<dbReference type="AlphaFoldDB" id="A0A369YCH0"/>
<dbReference type="STRING" id="1035839.GCA_000238795_01783"/>
<comment type="caution">
    <text evidence="3">The sequence shown here is derived from an EMBL/GenBank/DDBJ whole genome shotgun (WGS) entry which is preliminary data.</text>
</comment>
<dbReference type="InterPro" id="IPR036163">
    <property type="entry name" value="HMA_dom_sf"/>
</dbReference>
<dbReference type="CDD" id="cd00371">
    <property type="entry name" value="HMA"/>
    <property type="match status" value="1"/>
</dbReference>
<organism evidence="3 4">
    <name type="scientific">Haemophilus sputorum</name>
    <dbReference type="NCBI Taxonomy" id="1078480"/>
    <lineage>
        <taxon>Bacteria</taxon>
        <taxon>Pseudomonadati</taxon>
        <taxon>Pseudomonadota</taxon>
        <taxon>Gammaproteobacteria</taxon>
        <taxon>Pasteurellales</taxon>
        <taxon>Pasteurellaceae</taxon>
        <taxon>Haemophilus</taxon>
    </lineage>
</organism>
<dbReference type="RefSeq" id="WP_111404347.1">
    <property type="nucleotide sequence ID" value="NZ_QEPN01000011.1"/>
</dbReference>